<dbReference type="RefSeq" id="WP_047811964.1">
    <property type="nucleotide sequence ID" value="NZ_LDZY01000021.1"/>
</dbReference>
<dbReference type="EMBL" id="LDZY01000021">
    <property type="protein sequence ID" value="KLU63890.1"/>
    <property type="molecule type" value="Genomic_DNA"/>
</dbReference>
<evidence type="ECO:0000313" key="1">
    <source>
        <dbReference type="EMBL" id="KLU63890.1"/>
    </source>
</evidence>
<sequence>MDEELRKTLVQLIAGQEALISGQEELRAMQKSLITGQAELRAGQRGLIIGQVELNMRLSKLEVKFENMDNRLKKMVQIQKAHYGEDQRQHNEMIKLLSKRLGYLK</sequence>
<gene>
    <name evidence="1" type="ORF">DEAC_c42020</name>
</gene>
<dbReference type="PATRIC" id="fig|476652.3.peg.4447"/>
<keyword evidence="2" id="KW-1185">Reference proteome</keyword>
<dbReference type="Proteomes" id="UP000036356">
    <property type="component" value="Unassembled WGS sequence"/>
</dbReference>
<evidence type="ECO:0000313" key="2">
    <source>
        <dbReference type="Proteomes" id="UP000036356"/>
    </source>
</evidence>
<dbReference type="AlphaFoldDB" id="A0A0J1FKA1"/>
<reference evidence="1 2" key="1">
    <citation type="submission" date="2015-06" db="EMBL/GenBank/DDBJ databases">
        <title>Draft genome of the moderately acidophilic sulfate reducer Candidatus Desulfosporosinus acididurans strain M1.</title>
        <authorList>
            <person name="Poehlein A."/>
            <person name="Petzsch P."/>
            <person name="Johnson B.D."/>
            <person name="Schloemann M."/>
            <person name="Daniel R."/>
            <person name="Muehling M."/>
        </authorList>
    </citation>
    <scope>NUCLEOTIDE SEQUENCE [LARGE SCALE GENOMIC DNA]</scope>
    <source>
        <strain evidence="1 2">M1</strain>
    </source>
</reference>
<protein>
    <submittedName>
        <fullName evidence="1">Uncharacterized protein</fullName>
    </submittedName>
</protein>
<accession>A0A0J1FKA1</accession>
<organism evidence="1 2">
    <name type="scientific">Desulfosporosinus acididurans</name>
    <dbReference type="NCBI Taxonomy" id="476652"/>
    <lineage>
        <taxon>Bacteria</taxon>
        <taxon>Bacillati</taxon>
        <taxon>Bacillota</taxon>
        <taxon>Clostridia</taxon>
        <taxon>Eubacteriales</taxon>
        <taxon>Desulfitobacteriaceae</taxon>
        <taxon>Desulfosporosinus</taxon>
    </lineage>
</organism>
<proteinExistence type="predicted"/>
<name>A0A0J1FKA1_9FIRM</name>
<comment type="caution">
    <text evidence="1">The sequence shown here is derived from an EMBL/GenBank/DDBJ whole genome shotgun (WGS) entry which is preliminary data.</text>
</comment>